<keyword evidence="2" id="KW-0812">Transmembrane</keyword>
<dbReference type="PANTHER" id="PTHR34703">
    <property type="entry name" value="ANTIPORTER SUBUNIT MNHG2-RELATED"/>
    <property type="match status" value="1"/>
</dbReference>
<dbReference type="InterPro" id="IPR005133">
    <property type="entry name" value="PhaG_MnhG_YufB"/>
</dbReference>
<comment type="similarity">
    <text evidence="1">Belongs to the CPA3 antiporters (TC 2.A.63) subunit G family.</text>
</comment>
<dbReference type="GO" id="GO:0015385">
    <property type="term" value="F:sodium:proton antiporter activity"/>
    <property type="evidence" value="ECO:0007669"/>
    <property type="project" value="TreeGrafter"/>
</dbReference>
<dbReference type="EMBL" id="DXBY01000261">
    <property type="protein sequence ID" value="HIZ37080.1"/>
    <property type="molecule type" value="Genomic_DNA"/>
</dbReference>
<organism evidence="3 4">
    <name type="scientific">Candidatus Ruania gallistercoris</name>
    <dbReference type="NCBI Taxonomy" id="2838746"/>
    <lineage>
        <taxon>Bacteria</taxon>
        <taxon>Bacillati</taxon>
        <taxon>Actinomycetota</taxon>
        <taxon>Actinomycetes</taxon>
        <taxon>Micrococcales</taxon>
        <taxon>Ruaniaceae</taxon>
        <taxon>Ruania</taxon>
    </lineage>
</organism>
<evidence type="ECO:0000256" key="2">
    <source>
        <dbReference type="SAM" id="Phobius"/>
    </source>
</evidence>
<keyword evidence="2" id="KW-0472">Membrane</keyword>
<sequence>MSATEILAAVLLICGSALTFIAAVGVARFPDLLSRMHAATKPQVLGLMLMMGGLAVSLASSQVTWKLTLVVAFQLITAPVSAHMVGRAGYRTHKVDSEQLATDELTEDLHRARAEAENEG</sequence>
<protein>
    <submittedName>
        <fullName evidence="3">Monovalent cation/H(+) antiporter subunit G</fullName>
    </submittedName>
</protein>
<dbReference type="NCBIfam" id="NF009314">
    <property type="entry name" value="PRK12674.1-2"/>
    <property type="match status" value="1"/>
</dbReference>
<reference evidence="3" key="2">
    <citation type="submission" date="2021-04" db="EMBL/GenBank/DDBJ databases">
        <authorList>
            <person name="Gilroy R."/>
        </authorList>
    </citation>
    <scope>NUCLEOTIDE SEQUENCE</scope>
    <source>
        <strain evidence="3">ChiGjej4B4-7305</strain>
    </source>
</reference>
<dbReference type="Proteomes" id="UP000824037">
    <property type="component" value="Unassembled WGS sequence"/>
</dbReference>
<name>A0A9D2EGS3_9MICO</name>
<keyword evidence="2" id="KW-1133">Transmembrane helix</keyword>
<gene>
    <name evidence="3" type="primary">mnhG</name>
    <name evidence="3" type="ORF">H9815_15000</name>
</gene>
<evidence type="ECO:0000313" key="4">
    <source>
        <dbReference type="Proteomes" id="UP000824037"/>
    </source>
</evidence>
<reference evidence="3" key="1">
    <citation type="journal article" date="2021" name="PeerJ">
        <title>Extensive microbial diversity within the chicken gut microbiome revealed by metagenomics and culture.</title>
        <authorList>
            <person name="Gilroy R."/>
            <person name="Ravi A."/>
            <person name="Getino M."/>
            <person name="Pursley I."/>
            <person name="Horton D.L."/>
            <person name="Alikhan N.F."/>
            <person name="Baker D."/>
            <person name="Gharbi K."/>
            <person name="Hall N."/>
            <person name="Watson M."/>
            <person name="Adriaenssens E.M."/>
            <person name="Foster-Nyarko E."/>
            <person name="Jarju S."/>
            <person name="Secka A."/>
            <person name="Antonio M."/>
            <person name="Oren A."/>
            <person name="Chaudhuri R.R."/>
            <person name="La Ragione R."/>
            <person name="Hildebrand F."/>
            <person name="Pallen M.J."/>
        </authorList>
    </citation>
    <scope>NUCLEOTIDE SEQUENCE</scope>
    <source>
        <strain evidence="3">ChiGjej4B4-7305</strain>
    </source>
</reference>
<feature type="transmembrane region" description="Helical" evidence="2">
    <location>
        <begin position="6"/>
        <end position="30"/>
    </location>
</feature>
<dbReference type="AlphaFoldDB" id="A0A9D2EGS3"/>
<dbReference type="NCBIfam" id="TIGR01300">
    <property type="entry name" value="CPA3_mnhG_phaG"/>
    <property type="match status" value="1"/>
</dbReference>
<proteinExistence type="inferred from homology"/>
<comment type="caution">
    <text evidence="3">The sequence shown here is derived from an EMBL/GenBank/DDBJ whole genome shotgun (WGS) entry which is preliminary data.</text>
</comment>
<evidence type="ECO:0000313" key="3">
    <source>
        <dbReference type="EMBL" id="HIZ37080.1"/>
    </source>
</evidence>
<evidence type="ECO:0000256" key="1">
    <source>
        <dbReference type="ARBA" id="ARBA00008404"/>
    </source>
</evidence>
<dbReference type="PANTHER" id="PTHR34703:SF1">
    <property type="entry name" value="ANTIPORTER SUBUNIT MNHG2-RELATED"/>
    <property type="match status" value="1"/>
</dbReference>
<dbReference type="Pfam" id="PF03334">
    <property type="entry name" value="PhaG_MnhG_YufB"/>
    <property type="match status" value="1"/>
</dbReference>
<accession>A0A9D2EGS3</accession>
<feature type="transmembrane region" description="Helical" evidence="2">
    <location>
        <begin position="42"/>
        <end position="61"/>
    </location>
</feature>